<evidence type="ECO:0000313" key="2">
    <source>
        <dbReference type="Proteomes" id="UP000654482"/>
    </source>
</evidence>
<dbReference type="InterPro" id="IPR002838">
    <property type="entry name" value="AIM24"/>
</dbReference>
<name>A0A8J7ARB7_9CYAN</name>
<dbReference type="Gene3D" id="3.60.160.10">
    <property type="entry name" value="Mitochondrial biogenesis AIM24"/>
    <property type="match status" value="1"/>
</dbReference>
<accession>A0A8J7ARB7</accession>
<dbReference type="Pfam" id="PF01987">
    <property type="entry name" value="AIM24"/>
    <property type="match status" value="1"/>
</dbReference>
<dbReference type="InterPro" id="IPR016031">
    <property type="entry name" value="Trp_RNA-bd_attenuator-like_dom"/>
</dbReference>
<dbReference type="RefSeq" id="WP_194027674.1">
    <property type="nucleotide sequence ID" value="NZ_JADEWZ010000002.1"/>
</dbReference>
<dbReference type="PANTHER" id="PTHR38074:SF1">
    <property type="entry name" value="ALTERED INHERITANCE OF MITOCHONDRIA PROTEIN 24, MITOCHONDRIAL"/>
    <property type="match status" value="1"/>
</dbReference>
<dbReference type="AlphaFoldDB" id="A0A8J7ARB7"/>
<dbReference type="Proteomes" id="UP000654482">
    <property type="component" value="Unassembled WGS sequence"/>
</dbReference>
<proteinExistence type="predicted"/>
<dbReference type="EMBL" id="JADEWZ010000002">
    <property type="protein sequence ID" value="MBE9114581.1"/>
    <property type="molecule type" value="Genomic_DNA"/>
</dbReference>
<dbReference type="SUPFAM" id="SSF51219">
    <property type="entry name" value="TRAP-like"/>
    <property type="match status" value="1"/>
</dbReference>
<dbReference type="InterPro" id="IPR036983">
    <property type="entry name" value="AIM24_sf"/>
</dbReference>
<reference evidence="1" key="1">
    <citation type="submission" date="2020-10" db="EMBL/GenBank/DDBJ databases">
        <authorList>
            <person name="Castelo-Branco R."/>
            <person name="Eusebio N."/>
            <person name="Adriana R."/>
            <person name="Vieira A."/>
            <person name="Brugerolle De Fraissinette N."/>
            <person name="Rezende De Castro R."/>
            <person name="Schneider M.P."/>
            <person name="Vasconcelos V."/>
            <person name="Leao P.N."/>
        </authorList>
    </citation>
    <scope>NUCLEOTIDE SEQUENCE</scope>
    <source>
        <strain evidence="1">LEGE 07157</strain>
    </source>
</reference>
<evidence type="ECO:0000313" key="1">
    <source>
        <dbReference type="EMBL" id="MBE9114581.1"/>
    </source>
</evidence>
<gene>
    <name evidence="1" type="ORF">IQ249_01605</name>
</gene>
<protein>
    <submittedName>
        <fullName evidence="1">AIM24 family protein</fullName>
    </submittedName>
</protein>
<organism evidence="1 2">
    <name type="scientific">Lusitaniella coriacea LEGE 07157</name>
    <dbReference type="NCBI Taxonomy" id="945747"/>
    <lineage>
        <taxon>Bacteria</taxon>
        <taxon>Bacillati</taxon>
        <taxon>Cyanobacteriota</taxon>
        <taxon>Cyanophyceae</taxon>
        <taxon>Spirulinales</taxon>
        <taxon>Lusitaniellaceae</taxon>
        <taxon>Lusitaniella</taxon>
    </lineage>
</organism>
<dbReference type="PANTHER" id="PTHR38074">
    <property type="entry name" value="ALTERED INHERITANCE OF MITOCHONDRIA PROTEIN 24, MITOCHONDRIAL"/>
    <property type="match status" value="1"/>
</dbReference>
<sequence length="206" mass="22667">MIYTYETLPRNDRLNRFSYCLDVSQKMFIRNGAAIAYYGSLRFESIGSSLLDMLVQEAFNAPRYVNNFVIVTGQGKLLLGDRGLDLASYDLTDAHFTVKSSRVVAFDPSLICQESTLHGYLTFLGTGQLIASSNGPVHFLEPPVRVDPDAVLGWSDAPSPSYHYDYDYIKGILSTAGSLAGISLSGEEKQLDFIGQGTVLVQSSER</sequence>
<comment type="caution">
    <text evidence="1">The sequence shown here is derived from an EMBL/GenBank/DDBJ whole genome shotgun (WGS) entry which is preliminary data.</text>
</comment>
<keyword evidence="2" id="KW-1185">Reference proteome</keyword>